<dbReference type="PANTHER" id="PTHR12989:SF10">
    <property type="entry name" value="DOL-P-GLC:GLC(2)MAN(9)GLCNAC(2)-PP-DOL ALPHA-1,2-GLUCOSYLTRANSFERASE-RELATED"/>
    <property type="match status" value="1"/>
</dbReference>
<comment type="catalytic activity">
    <reaction evidence="13">
        <text>an alpha-D-Glc-(1-&gt;3)-alpha-D-Glc-(1-&gt;3)-alpha-D-Man-(1-&gt;2)-alpha-D-Man-(1-&gt;2)-alpha-D-Man-(1-&gt;3)-[alpha-D-Man-(1-&gt;2)-alpha-D-Man-(1-&gt;3)-[alpha-D-Man-(1-&gt;2)-alpha-D-Man-(1-&gt;6)]-alpha-D-Man-(1-&gt;6)]-beta-D-Man-(1-&gt;4)-beta-D-GlcNAc-(1-&gt;4)-alpha-D-GlcNAc-diphospho-di-trans,poly-cis-dolichol + a di-trans,poly-cis-dolichyl beta-D-glucosyl phosphate = a alpha-D-Glc-(1-&gt;2)-alpha-D-Glc-(1-&gt;3)-alpha-D-Glc-(1-&gt;3)-alpha-D-Man-(1-&gt;2)-alpha-D-Man-(1-&gt;2)-alpha-D-Man-(1-&gt;3)-[alpha-D-Man-(1-&gt;2)-alpha-D-Man-(1-&gt;3)-[alpha-D-Man-(1-&gt;2)-alpha-D-Man-(1-&gt;6)]-alpha-D-Man-(1-&gt;6)]-beta-D-Man-(1-&gt;4)-beta-D-GlcNAc-(1-&gt;4)-alpha-D-GlcNAc-diphospho-di-trans,poly-cis-dolichol + a di-trans,poly-cis-dolichyl phosphate + H(+)</text>
        <dbReference type="Rhea" id="RHEA:29543"/>
        <dbReference type="Rhea" id="RHEA-COMP:19498"/>
        <dbReference type="Rhea" id="RHEA-COMP:19502"/>
        <dbReference type="Rhea" id="RHEA-COMP:19512"/>
        <dbReference type="Rhea" id="RHEA-COMP:19522"/>
        <dbReference type="ChEBI" id="CHEBI:15378"/>
        <dbReference type="ChEBI" id="CHEBI:57525"/>
        <dbReference type="ChEBI" id="CHEBI:57683"/>
        <dbReference type="ChEBI" id="CHEBI:132522"/>
        <dbReference type="ChEBI" id="CHEBI:132523"/>
        <dbReference type="EC" id="2.4.1.256"/>
    </reaction>
    <physiologicalReaction direction="left-to-right" evidence="13">
        <dbReference type="Rhea" id="RHEA:29544"/>
    </physiologicalReaction>
</comment>
<comment type="pathway">
    <text evidence="2">Protein modification; protein glycosylation.</text>
</comment>
<evidence type="ECO:0000313" key="16">
    <source>
        <dbReference type="EMBL" id="KAF8446236.1"/>
    </source>
</evidence>
<comment type="subcellular location">
    <subcellularLocation>
        <location evidence="1">Endoplasmic reticulum membrane</location>
        <topology evidence="1">Multi-pass membrane protein</topology>
    </subcellularLocation>
</comment>
<feature type="transmembrane region" description="Helical" evidence="14">
    <location>
        <begin position="272"/>
        <end position="291"/>
    </location>
</feature>
<evidence type="ECO:0000313" key="17">
    <source>
        <dbReference type="Proteomes" id="UP001194468"/>
    </source>
</evidence>
<accession>A0AAD4GI56</accession>
<keyword evidence="11 14" id="KW-0472">Membrane</keyword>
<evidence type="ECO:0000256" key="10">
    <source>
        <dbReference type="ARBA" id="ARBA00022989"/>
    </source>
</evidence>
<feature type="transmembrane region" description="Helical" evidence="14">
    <location>
        <begin position="72"/>
        <end position="97"/>
    </location>
</feature>
<dbReference type="InterPro" id="IPR016900">
    <property type="entry name" value="Alg10"/>
</dbReference>
<keyword evidence="8 14" id="KW-0812">Transmembrane</keyword>
<dbReference type="GO" id="GO:0005789">
    <property type="term" value="C:endoplasmic reticulum membrane"/>
    <property type="evidence" value="ECO:0007669"/>
    <property type="project" value="UniProtKB-SubCell"/>
</dbReference>
<evidence type="ECO:0000256" key="8">
    <source>
        <dbReference type="ARBA" id="ARBA00022692"/>
    </source>
</evidence>
<evidence type="ECO:0000256" key="3">
    <source>
        <dbReference type="ARBA" id="ARBA00010600"/>
    </source>
</evidence>
<evidence type="ECO:0000256" key="12">
    <source>
        <dbReference type="ARBA" id="ARBA00044727"/>
    </source>
</evidence>
<reference evidence="16" key="2">
    <citation type="journal article" date="2020" name="Nat. Commun.">
        <title>Large-scale genome sequencing of mycorrhizal fungi provides insights into the early evolution of symbiotic traits.</title>
        <authorList>
            <person name="Miyauchi S."/>
            <person name="Kiss E."/>
            <person name="Kuo A."/>
            <person name="Drula E."/>
            <person name="Kohler A."/>
            <person name="Sanchez-Garcia M."/>
            <person name="Morin E."/>
            <person name="Andreopoulos B."/>
            <person name="Barry K.W."/>
            <person name="Bonito G."/>
            <person name="Buee M."/>
            <person name="Carver A."/>
            <person name="Chen C."/>
            <person name="Cichocki N."/>
            <person name="Clum A."/>
            <person name="Culley D."/>
            <person name="Crous P.W."/>
            <person name="Fauchery L."/>
            <person name="Girlanda M."/>
            <person name="Hayes R.D."/>
            <person name="Keri Z."/>
            <person name="LaButti K."/>
            <person name="Lipzen A."/>
            <person name="Lombard V."/>
            <person name="Magnuson J."/>
            <person name="Maillard F."/>
            <person name="Murat C."/>
            <person name="Nolan M."/>
            <person name="Ohm R.A."/>
            <person name="Pangilinan J."/>
            <person name="Pereira M.F."/>
            <person name="Perotto S."/>
            <person name="Peter M."/>
            <person name="Pfister S."/>
            <person name="Riley R."/>
            <person name="Sitrit Y."/>
            <person name="Stielow J.B."/>
            <person name="Szollosi G."/>
            <person name="Zifcakova L."/>
            <person name="Stursova M."/>
            <person name="Spatafora J.W."/>
            <person name="Tedersoo L."/>
            <person name="Vaario L.M."/>
            <person name="Yamada A."/>
            <person name="Yan M."/>
            <person name="Wang P."/>
            <person name="Xu J."/>
            <person name="Bruns T."/>
            <person name="Baldrian P."/>
            <person name="Vilgalys R."/>
            <person name="Dunand C."/>
            <person name="Henrissat B."/>
            <person name="Grigoriev I.V."/>
            <person name="Hibbett D."/>
            <person name="Nagy L.G."/>
            <person name="Martin F.M."/>
        </authorList>
    </citation>
    <scope>NUCLEOTIDE SEQUENCE</scope>
    <source>
        <strain evidence="16">BED1</strain>
    </source>
</reference>
<feature type="signal peptide" evidence="15">
    <location>
        <begin position="1"/>
        <end position="17"/>
    </location>
</feature>
<feature type="transmembrane region" description="Helical" evidence="14">
    <location>
        <begin position="383"/>
        <end position="403"/>
    </location>
</feature>
<feature type="transmembrane region" description="Helical" evidence="14">
    <location>
        <begin position="423"/>
        <end position="448"/>
    </location>
</feature>
<feature type="chain" id="PRO_5042135089" description="Dol-P-Glc:Glc(2)Man(9)GlcNAc(2)-PP-Dol alpha-1,2-glucosyltransferase" evidence="15">
    <location>
        <begin position="18"/>
        <end position="459"/>
    </location>
</feature>
<feature type="transmembrane region" description="Helical" evidence="14">
    <location>
        <begin position="232"/>
        <end position="252"/>
    </location>
</feature>
<dbReference type="GO" id="GO:0006488">
    <property type="term" value="P:dolichol-linked oligosaccharide biosynthetic process"/>
    <property type="evidence" value="ECO:0007669"/>
    <property type="project" value="UniProtKB-UniRule"/>
</dbReference>
<keyword evidence="10 14" id="KW-1133">Transmembrane helix</keyword>
<dbReference type="PANTHER" id="PTHR12989">
    <property type="entry name" value="ALPHA-1,2-GLUCOSYLTRANSFERASE ALG10"/>
    <property type="match status" value="1"/>
</dbReference>
<reference evidence="16" key="1">
    <citation type="submission" date="2019-10" db="EMBL/GenBank/DDBJ databases">
        <authorList>
            <consortium name="DOE Joint Genome Institute"/>
            <person name="Kuo A."/>
            <person name="Miyauchi S."/>
            <person name="Kiss E."/>
            <person name="Drula E."/>
            <person name="Kohler A."/>
            <person name="Sanchez-Garcia M."/>
            <person name="Andreopoulos B."/>
            <person name="Barry K.W."/>
            <person name="Bonito G."/>
            <person name="Buee M."/>
            <person name="Carver A."/>
            <person name="Chen C."/>
            <person name="Cichocki N."/>
            <person name="Clum A."/>
            <person name="Culley D."/>
            <person name="Crous P.W."/>
            <person name="Fauchery L."/>
            <person name="Girlanda M."/>
            <person name="Hayes R."/>
            <person name="Keri Z."/>
            <person name="LaButti K."/>
            <person name="Lipzen A."/>
            <person name="Lombard V."/>
            <person name="Magnuson J."/>
            <person name="Maillard F."/>
            <person name="Morin E."/>
            <person name="Murat C."/>
            <person name="Nolan M."/>
            <person name="Ohm R."/>
            <person name="Pangilinan J."/>
            <person name="Pereira M."/>
            <person name="Perotto S."/>
            <person name="Peter M."/>
            <person name="Riley R."/>
            <person name="Sitrit Y."/>
            <person name="Stielow B."/>
            <person name="Szollosi G."/>
            <person name="Zifcakova L."/>
            <person name="Stursova M."/>
            <person name="Spatafora J.W."/>
            <person name="Tedersoo L."/>
            <person name="Vaario L.-M."/>
            <person name="Yamada A."/>
            <person name="Yan M."/>
            <person name="Wang P."/>
            <person name="Xu J."/>
            <person name="Bruns T."/>
            <person name="Baldrian P."/>
            <person name="Vilgalys R."/>
            <person name="Henrissat B."/>
            <person name="Grigoriev I.V."/>
            <person name="Hibbett D."/>
            <person name="Nagy L.G."/>
            <person name="Martin F.M."/>
        </authorList>
    </citation>
    <scope>NUCLEOTIDE SEQUENCE</scope>
    <source>
        <strain evidence="16">BED1</strain>
    </source>
</reference>
<dbReference type="PIRSF" id="PIRSF028810">
    <property type="entry name" value="Alpha1_2_glucosyltferase_Alg10"/>
    <property type="match status" value="1"/>
</dbReference>
<dbReference type="AlphaFoldDB" id="A0AAD4GI56"/>
<keyword evidence="17" id="KW-1185">Reference proteome</keyword>
<feature type="transmembrane region" description="Helical" evidence="14">
    <location>
        <begin position="352"/>
        <end position="376"/>
    </location>
</feature>
<feature type="transmembrane region" description="Helical" evidence="14">
    <location>
        <begin position="156"/>
        <end position="182"/>
    </location>
</feature>
<keyword evidence="15" id="KW-0732">Signal</keyword>
<dbReference type="Proteomes" id="UP001194468">
    <property type="component" value="Unassembled WGS sequence"/>
</dbReference>
<comment type="caution">
    <text evidence="16">The sequence shown here is derived from an EMBL/GenBank/DDBJ whole genome shotgun (WGS) entry which is preliminary data.</text>
</comment>
<evidence type="ECO:0000256" key="6">
    <source>
        <dbReference type="ARBA" id="ARBA00022676"/>
    </source>
</evidence>
<evidence type="ECO:0000256" key="1">
    <source>
        <dbReference type="ARBA" id="ARBA00004477"/>
    </source>
</evidence>
<comment type="function">
    <text evidence="12">Dol-P-Glc:Glc(2)Man(9)GlcNAc(2)-PP-Dol alpha-1,2-glucosyltransferase that operates in the biosynthetic pathway of dolichol-linked oligosaccharides, the glycan precursors employed in protein asparagine (N)-glycosylation. The assembly of dolichol-linked oligosaccharides begins on the cytosolic side of the endoplasmic reticulum membrane and finishes in its lumen. The sequential addition of sugars to dolichol pyrophosphate produces dolichol-linked oligosaccharides containing fourteen sugars, including two GlcNAcs, nine mannoses and three glucoses. Once assembled, the oligosaccharide is transferred from the lipid to nascent proteins by oligosaccharyltransferases. In the lumen of the endoplasmic reticulum, adds the third and last glucose residue from dolichyl phosphate glucose (Dol-P-Glc) onto the lipid-linked oligosaccharide intermediate Glc(2)Man(9)GlcNAc(2)-PP-Dol to produce Glc(3)Man(9)GlcNAc(2)-PP-Dol.</text>
</comment>
<feature type="transmembrane region" description="Helical" evidence="14">
    <location>
        <begin position="312"/>
        <end position="332"/>
    </location>
</feature>
<dbReference type="GO" id="GO:0106073">
    <property type="term" value="F:dolichyl pyrophosphate Glc2Man9GlcNAc2 alpha-1,2-glucosyltransferase activity"/>
    <property type="evidence" value="ECO:0007669"/>
    <property type="project" value="UniProtKB-UniRule"/>
</dbReference>
<dbReference type="Pfam" id="PF04922">
    <property type="entry name" value="DIE2_ALG10"/>
    <property type="match status" value="1"/>
</dbReference>
<name>A0AAD4GI56_BOLED</name>
<gene>
    <name evidence="16" type="ORF">L210DRAFT_3393125</name>
</gene>
<organism evidence="16 17">
    <name type="scientific">Boletus edulis BED1</name>
    <dbReference type="NCBI Taxonomy" id="1328754"/>
    <lineage>
        <taxon>Eukaryota</taxon>
        <taxon>Fungi</taxon>
        <taxon>Dikarya</taxon>
        <taxon>Basidiomycota</taxon>
        <taxon>Agaricomycotina</taxon>
        <taxon>Agaricomycetes</taxon>
        <taxon>Agaricomycetidae</taxon>
        <taxon>Boletales</taxon>
        <taxon>Boletineae</taxon>
        <taxon>Boletaceae</taxon>
        <taxon>Boletoideae</taxon>
        <taxon>Boletus</taxon>
    </lineage>
</organism>
<proteinExistence type="inferred from homology"/>
<protein>
    <recommendedName>
        <fullName evidence="5 14">Dol-P-Glc:Glc(2)Man(9)GlcNAc(2)-PP-Dol alpha-1,2-glucosyltransferase</fullName>
        <ecNumber evidence="4 14">2.4.1.256</ecNumber>
    </recommendedName>
</protein>
<comment type="caution">
    <text evidence="14">Lacks conserved residue(s) required for the propagation of feature annotation.</text>
</comment>
<dbReference type="EC" id="2.4.1.256" evidence="4 14"/>
<sequence>MLLNRILYLVFCGVALSLLKEYNNEVVEPYMDEPFHVPQAQAYCRGEWSTWDPKITTPPGLYILSVLLHRIFVFRCNLALLRFTVTLTLISLPLLCARLLAFHQRRRPPPLLAPSPEALVLSTFPIAWFYGFLYYTDVPSLVSVLLTVMLATQHRHLSAALIGIISCLFRQTNIVWVMYAFATSQLMRLRFRRGNMLLHDPPALSASPGDCDILSGDLLRSITSAPAAFPELFLRFIPYTLVLALFGAFVLWNGGIVLGDKANHVPVLHVPQTYYFIAFATLIGWPAVIFGRSGPVKLANEVARRMFGTKGRVAFTALLSAFMAFTVHEFTVHHPFLLADNRHYTFYVWRRVFMLHSIVPYLFIPGYQACAWAWWLRVAGDQTLLQTLVLPLASLITLLPTPLLEPRYFMVPYILLRAQVEDVSSVGLVVEGLWYGAINLVTIYVFLYRERAGVGRFMW</sequence>
<evidence type="ECO:0000256" key="15">
    <source>
        <dbReference type="SAM" id="SignalP"/>
    </source>
</evidence>
<evidence type="ECO:0000256" key="11">
    <source>
        <dbReference type="ARBA" id="ARBA00023136"/>
    </source>
</evidence>
<evidence type="ECO:0000256" key="2">
    <source>
        <dbReference type="ARBA" id="ARBA00004922"/>
    </source>
</evidence>
<keyword evidence="6 14" id="KW-0328">Glycosyltransferase</keyword>
<keyword evidence="9" id="KW-0256">Endoplasmic reticulum</keyword>
<evidence type="ECO:0000256" key="5">
    <source>
        <dbReference type="ARBA" id="ARBA00018512"/>
    </source>
</evidence>
<evidence type="ECO:0000256" key="14">
    <source>
        <dbReference type="PIRNR" id="PIRNR028810"/>
    </source>
</evidence>
<dbReference type="EMBL" id="WHUW01000005">
    <property type="protein sequence ID" value="KAF8446236.1"/>
    <property type="molecule type" value="Genomic_DNA"/>
</dbReference>
<evidence type="ECO:0000256" key="9">
    <source>
        <dbReference type="ARBA" id="ARBA00022824"/>
    </source>
</evidence>
<evidence type="ECO:0000256" key="7">
    <source>
        <dbReference type="ARBA" id="ARBA00022679"/>
    </source>
</evidence>
<comment type="similarity">
    <text evidence="3 14">Belongs to the ALG10 glucosyltransferase family.</text>
</comment>
<evidence type="ECO:0000256" key="13">
    <source>
        <dbReference type="ARBA" id="ARBA00048064"/>
    </source>
</evidence>
<evidence type="ECO:0000256" key="4">
    <source>
        <dbReference type="ARBA" id="ARBA00011967"/>
    </source>
</evidence>
<keyword evidence="7" id="KW-0808">Transferase</keyword>